<evidence type="ECO:0000256" key="1">
    <source>
        <dbReference type="ARBA" id="ARBA00006739"/>
    </source>
</evidence>
<dbReference type="CDD" id="cd06433">
    <property type="entry name" value="GT_2_WfgS_like"/>
    <property type="match status" value="1"/>
</dbReference>
<reference evidence="3 4" key="1">
    <citation type="submission" date="2021-11" db="EMBL/GenBank/DDBJ databases">
        <title>Draft genome sequence of Paenibacillus profundus YoMME, a new Gram-positive bacteria with exoelectrogenic properties.</title>
        <authorList>
            <person name="Hubenova Y."/>
            <person name="Hubenova E."/>
            <person name="Manasiev Y."/>
            <person name="Peykov S."/>
            <person name="Mitov M."/>
        </authorList>
    </citation>
    <scope>NUCLEOTIDE SEQUENCE [LARGE SCALE GENOMIC DNA]</scope>
    <source>
        <strain evidence="3 4">YoMME</strain>
    </source>
</reference>
<dbReference type="Gene3D" id="3.90.550.10">
    <property type="entry name" value="Spore Coat Polysaccharide Biosynthesis Protein SpsA, Chain A"/>
    <property type="match status" value="1"/>
</dbReference>
<dbReference type="SUPFAM" id="SSF53448">
    <property type="entry name" value="Nucleotide-diphospho-sugar transferases"/>
    <property type="match status" value="1"/>
</dbReference>
<dbReference type="RefSeq" id="WP_019421430.1">
    <property type="nucleotide sequence ID" value="NZ_JAJNBZ010000017.1"/>
</dbReference>
<dbReference type="EMBL" id="JAJNBZ010000017">
    <property type="protein sequence ID" value="MCE5171420.1"/>
    <property type="molecule type" value="Genomic_DNA"/>
</dbReference>
<keyword evidence="4" id="KW-1185">Reference proteome</keyword>
<dbReference type="InterPro" id="IPR029044">
    <property type="entry name" value="Nucleotide-diphossugar_trans"/>
</dbReference>
<gene>
    <name evidence="3" type="ORF">LQV63_19145</name>
</gene>
<protein>
    <submittedName>
        <fullName evidence="3">Glycosyltransferase</fullName>
    </submittedName>
</protein>
<comment type="similarity">
    <text evidence="1">Belongs to the glycosyltransferase 2 family.</text>
</comment>
<proteinExistence type="inferred from homology"/>
<evidence type="ECO:0000313" key="4">
    <source>
        <dbReference type="Proteomes" id="UP001199916"/>
    </source>
</evidence>
<evidence type="ECO:0000259" key="2">
    <source>
        <dbReference type="Pfam" id="PF00535"/>
    </source>
</evidence>
<dbReference type="PANTHER" id="PTHR22916:SF65">
    <property type="entry name" value="SLR1065 PROTEIN"/>
    <property type="match status" value="1"/>
</dbReference>
<feature type="domain" description="Glycosyltransferase 2-like" evidence="2">
    <location>
        <begin position="10"/>
        <end position="162"/>
    </location>
</feature>
<organism evidence="3 4">
    <name type="scientific">Paenibacillus profundus</name>
    <dbReference type="NCBI Taxonomy" id="1173085"/>
    <lineage>
        <taxon>Bacteria</taxon>
        <taxon>Bacillati</taxon>
        <taxon>Bacillota</taxon>
        <taxon>Bacilli</taxon>
        <taxon>Bacillales</taxon>
        <taxon>Paenibacillaceae</taxon>
        <taxon>Paenibacillus</taxon>
    </lineage>
</organism>
<name>A0ABS8YM68_9BACL</name>
<sequence length="414" mass="46928">MLNPLLPMVSIVTPSFNQAAFIRETIESVLSQSYPNIEHIVIDGGSSDVTVAILQEYSQRCGHRFRYVSEPDRGQSHAINKGLRLAQGQIIGWLNSDDTYLPGAVDKAVDALQAHPHWGMVYGRGNYTDESNRFLKPYHVEPYQSLRLFECCIVCQPASFVRKDVYDSLGGIDEQLQFCMDYDLWMRISKHHPIGYIEELLANSRMHSSCKTVVGYTEIGLPEILAASVKNYGTVSNNYLSQLIIHFFKNGLLWWAELVKKYPLFGHYPRIADTNGYEDGWAPPHYRATIETTPDQPCKRLICHGTYQRINGDLHLTVHVNGIPVKRVTVVDGSFYIDLRIDAVSTRTVIDISADQHFVPAARGGSDDLRQLSFRVNLIAPLSQQEYEFIHHLKKGADVANRWVLANRRPVPML</sequence>
<dbReference type="InterPro" id="IPR001173">
    <property type="entry name" value="Glyco_trans_2-like"/>
</dbReference>
<dbReference type="Proteomes" id="UP001199916">
    <property type="component" value="Unassembled WGS sequence"/>
</dbReference>
<accession>A0ABS8YM68</accession>
<comment type="caution">
    <text evidence="3">The sequence shown here is derived from an EMBL/GenBank/DDBJ whole genome shotgun (WGS) entry which is preliminary data.</text>
</comment>
<evidence type="ECO:0000313" key="3">
    <source>
        <dbReference type="EMBL" id="MCE5171420.1"/>
    </source>
</evidence>
<dbReference type="Pfam" id="PF00535">
    <property type="entry name" value="Glycos_transf_2"/>
    <property type="match status" value="1"/>
</dbReference>
<dbReference type="PANTHER" id="PTHR22916">
    <property type="entry name" value="GLYCOSYLTRANSFERASE"/>
    <property type="match status" value="1"/>
</dbReference>